<evidence type="ECO:0000256" key="1">
    <source>
        <dbReference type="SAM" id="SignalP"/>
    </source>
</evidence>
<dbReference type="EMBL" id="CP089281">
    <property type="protein sequence ID" value="USP82323.1"/>
    <property type="molecule type" value="Genomic_DNA"/>
</dbReference>
<proteinExistence type="predicted"/>
<dbReference type="AlphaFoldDB" id="A0A9Q8ZLN6"/>
<protein>
    <submittedName>
        <fullName evidence="2">Uncharacterized protein</fullName>
    </submittedName>
</protein>
<keyword evidence="3" id="KW-1185">Reference proteome</keyword>
<organism evidence="2 3">
    <name type="scientific">Curvularia clavata</name>
    <dbReference type="NCBI Taxonomy" id="95742"/>
    <lineage>
        <taxon>Eukaryota</taxon>
        <taxon>Fungi</taxon>
        <taxon>Dikarya</taxon>
        <taxon>Ascomycota</taxon>
        <taxon>Pezizomycotina</taxon>
        <taxon>Dothideomycetes</taxon>
        <taxon>Pleosporomycetidae</taxon>
        <taxon>Pleosporales</taxon>
        <taxon>Pleosporineae</taxon>
        <taxon>Pleosporaceae</taxon>
        <taxon>Curvularia</taxon>
    </lineage>
</organism>
<keyword evidence="1" id="KW-0732">Signal</keyword>
<dbReference type="OrthoDB" id="2910287at2759"/>
<feature type="signal peptide" evidence="1">
    <location>
        <begin position="1"/>
        <end position="20"/>
    </location>
</feature>
<accession>A0A9Q8ZLN6</accession>
<feature type="chain" id="PRO_5040116546" evidence="1">
    <location>
        <begin position="21"/>
        <end position="163"/>
    </location>
</feature>
<dbReference type="VEuPathDB" id="FungiDB:yc1106_09597"/>
<dbReference type="Proteomes" id="UP001056012">
    <property type="component" value="Chromosome 8"/>
</dbReference>
<sequence length="163" mass="17571">MYTTAITLIVLCSAIHTISAFSTSRLTRRGLPGAYYTCTNPNFSGQCSWTQPNGDCHIQGSPNGITSLGPDEGTLCMLYSRADCKGSPIMSMRFPGVATGLPKFGSFNCTLMTNEQKKEAEAMTSFAGGKLLDDGELRDFGLKTVESKGREQGLIGLKKGIYY</sequence>
<name>A0A9Q8ZLN6_CURCL</name>
<gene>
    <name evidence="2" type="ORF">yc1106_09597</name>
</gene>
<reference evidence="2" key="1">
    <citation type="submission" date="2021-12" db="EMBL/GenBank/DDBJ databases">
        <title>Curvularia clavata genome.</title>
        <authorList>
            <person name="Cao Y."/>
        </authorList>
    </citation>
    <scope>NUCLEOTIDE SEQUENCE</scope>
    <source>
        <strain evidence="2">Yc1106</strain>
    </source>
</reference>
<evidence type="ECO:0000313" key="3">
    <source>
        <dbReference type="Proteomes" id="UP001056012"/>
    </source>
</evidence>
<evidence type="ECO:0000313" key="2">
    <source>
        <dbReference type="EMBL" id="USP82323.1"/>
    </source>
</evidence>